<dbReference type="NCBIfam" id="NF010741">
    <property type="entry name" value="PRK14143.1"/>
    <property type="match status" value="1"/>
</dbReference>
<dbReference type="InterPro" id="IPR009012">
    <property type="entry name" value="GrpE_head"/>
</dbReference>
<keyword evidence="5" id="KW-0346">Stress response</keyword>
<feature type="region of interest" description="Disordered" evidence="9">
    <location>
        <begin position="1"/>
        <end position="23"/>
    </location>
</feature>
<keyword evidence="4" id="KW-0963">Cytoplasm</keyword>
<evidence type="ECO:0000256" key="2">
    <source>
        <dbReference type="ARBA" id="ARBA00009054"/>
    </source>
</evidence>
<proteinExistence type="inferred from homology"/>
<dbReference type="PRINTS" id="PR00773">
    <property type="entry name" value="GRPEPROTEIN"/>
</dbReference>
<dbReference type="PROSITE" id="PS01071">
    <property type="entry name" value="GRPE"/>
    <property type="match status" value="1"/>
</dbReference>
<dbReference type="AlphaFoldDB" id="A0A2P2IVA1"/>
<sequence length="325" mass="36386">MAVSCLNHSLLSSHGPPRQRVSFSAKPTKTLEIRTLLAVKALRVIPALCLPTTPFSPPINTCNNKRISRCSFLAYLSSQDSSLPTTNTDHKDQKDDVKALENEAEQRHGASLQNLIKIYKEAILFGDEMTISEIEAKIDVIEKEKCELVQKVSALSADITSSKEKYLRLQADFDNFRKRSEKERSNIRSDAQGEVIESLLPMVDSFQRAKQQIKPETEKEKKIDTSYQGIYKQFVEIMRSLQVAVVATVGKPFDPSLHEAIAREDSQEYKEGIIIQEFRRGFLLGDRLLRPAMVKVSAGPGSKKASVIAEKRPEHSATAAGLDER</sequence>
<evidence type="ECO:0000256" key="9">
    <source>
        <dbReference type="SAM" id="MobiDB-lite"/>
    </source>
</evidence>
<evidence type="ECO:0000256" key="4">
    <source>
        <dbReference type="ARBA" id="ARBA00022490"/>
    </source>
</evidence>
<dbReference type="Gene3D" id="2.30.22.10">
    <property type="entry name" value="Head domain of nucleotide exchange factor GrpE"/>
    <property type="match status" value="1"/>
</dbReference>
<evidence type="ECO:0000256" key="1">
    <source>
        <dbReference type="ARBA" id="ARBA00004496"/>
    </source>
</evidence>
<organism evidence="10">
    <name type="scientific">Rhizophora mucronata</name>
    <name type="common">Asiatic mangrove</name>
    <dbReference type="NCBI Taxonomy" id="61149"/>
    <lineage>
        <taxon>Eukaryota</taxon>
        <taxon>Viridiplantae</taxon>
        <taxon>Streptophyta</taxon>
        <taxon>Embryophyta</taxon>
        <taxon>Tracheophyta</taxon>
        <taxon>Spermatophyta</taxon>
        <taxon>Magnoliopsida</taxon>
        <taxon>eudicotyledons</taxon>
        <taxon>Gunneridae</taxon>
        <taxon>Pentapetalae</taxon>
        <taxon>rosids</taxon>
        <taxon>fabids</taxon>
        <taxon>Malpighiales</taxon>
        <taxon>Rhizophoraceae</taxon>
        <taxon>Rhizophora</taxon>
    </lineage>
</organism>
<dbReference type="InterPro" id="IPR000740">
    <property type="entry name" value="GrpE"/>
</dbReference>
<keyword evidence="7" id="KW-0496">Mitochondrion</keyword>
<name>A0A2P2IVA1_RHIMU</name>
<protein>
    <recommendedName>
        <fullName evidence="7">GrpE protein homolog</fullName>
    </recommendedName>
</protein>
<dbReference type="InterPro" id="IPR013805">
    <property type="entry name" value="GrpE_CC"/>
</dbReference>
<comment type="subcellular location">
    <subcellularLocation>
        <location evidence="1">Cytoplasm</location>
    </subcellularLocation>
    <subcellularLocation>
        <location evidence="7">Mitochondrion matrix</location>
    </subcellularLocation>
</comment>
<dbReference type="PANTHER" id="PTHR21237">
    <property type="entry name" value="GRPE PROTEIN"/>
    <property type="match status" value="1"/>
</dbReference>
<comment type="subunit">
    <text evidence="3">Homodimer.</text>
</comment>
<dbReference type="FunFam" id="2.30.22.10:FF:000001">
    <property type="entry name" value="Protein GrpE"/>
    <property type="match status" value="1"/>
</dbReference>
<evidence type="ECO:0000313" key="10">
    <source>
        <dbReference type="EMBL" id="MBW85149.1"/>
    </source>
</evidence>
<dbReference type="PANTHER" id="PTHR21237:SF40">
    <property type="entry name" value="CELL CYCLE AND APOPTOSIS REGULATOR PROTEIN 2"/>
    <property type="match status" value="1"/>
</dbReference>
<accession>A0A2P2IVA1</accession>
<reference evidence="10" key="1">
    <citation type="submission" date="2018-02" db="EMBL/GenBank/DDBJ databases">
        <title>Rhizophora mucronata_Transcriptome.</title>
        <authorList>
            <person name="Meera S.P."/>
            <person name="Sreeshan A."/>
            <person name="Augustine A."/>
        </authorList>
    </citation>
    <scope>NUCLEOTIDE SEQUENCE</scope>
    <source>
        <tissue evidence="10">Leaf</tissue>
    </source>
</reference>
<dbReference type="GO" id="GO:0005759">
    <property type="term" value="C:mitochondrial matrix"/>
    <property type="evidence" value="ECO:0007669"/>
    <property type="project" value="UniProtKB-SubCell"/>
</dbReference>
<dbReference type="SUPFAM" id="SSF58014">
    <property type="entry name" value="Coiled-coil domain of nucleotide exchange factor GrpE"/>
    <property type="match status" value="1"/>
</dbReference>
<dbReference type="GO" id="GO:0051087">
    <property type="term" value="F:protein-folding chaperone binding"/>
    <property type="evidence" value="ECO:0007669"/>
    <property type="project" value="InterPro"/>
</dbReference>
<dbReference type="SUPFAM" id="SSF51064">
    <property type="entry name" value="Head domain of nucleotide exchange factor GrpE"/>
    <property type="match status" value="1"/>
</dbReference>
<dbReference type="Pfam" id="PF01025">
    <property type="entry name" value="GrpE"/>
    <property type="match status" value="1"/>
</dbReference>
<evidence type="ECO:0000256" key="8">
    <source>
        <dbReference type="RuleBase" id="RU004478"/>
    </source>
</evidence>
<comment type="similarity">
    <text evidence="2 8">Belongs to the GrpE family.</text>
</comment>
<dbReference type="GO" id="GO:0042803">
    <property type="term" value="F:protein homodimerization activity"/>
    <property type="evidence" value="ECO:0007669"/>
    <property type="project" value="InterPro"/>
</dbReference>
<dbReference type="Gene3D" id="3.90.20.20">
    <property type="match status" value="1"/>
</dbReference>
<comment type="function">
    <text evidence="7">Essential component of the PAM complex, a complex required for the translocation of transit peptide-containing proteins from the inner membrane into the mitochondrial matrix in an ATP-dependent manner.</text>
</comment>
<feature type="compositionally biased region" description="Polar residues" evidence="9">
    <location>
        <begin position="1"/>
        <end position="12"/>
    </location>
</feature>
<dbReference type="GO" id="GO:0006457">
    <property type="term" value="P:protein folding"/>
    <property type="evidence" value="ECO:0007669"/>
    <property type="project" value="InterPro"/>
</dbReference>
<dbReference type="HAMAP" id="MF_01151">
    <property type="entry name" value="GrpE"/>
    <property type="match status" value="1"/>
</dbReference>
<dbReference type="GO" id="GO:0009507">
    <property type="term" value="C:chloroplast"/>
    <property type="evidence" value="ECO:0007669"/>
    <property type="project" value="TreeGrafter"/>
</dbReference>
<evidence type="ECO:0000256" key="6">
    <source>
        <dbReference type="ARBA" id="ARBA00023186"/>
    </source>
</evidence>
<evidence type="ECO:0000256" key="5">
    <source>
        <dbReference type="ARBA" id="ARBA00023016"/>
    </source>
</evidence>
<evidence type="ECO:0000256" key="7">
    <source>
        <dbReference type="RuleBase" id="RU000640"/>
    </source>
</evidence>
<dbReference type="EMBL" id="GGEC01004666">
    <property type="protein sequence ID" value="MBW85149.1"/>
    <property type="molecule type" value="Transcribed_RNA"/>
</dbReference>
<evidence type="ECO:0000256" key="3">
    <source>
        <dbReference type="ARBA" id="ARBA00011738"/>
    </source>
</evidence>
<feature type="region of interest" description="Disordered" evidence="9">
    <location>
        <begin position="299"/>
        <end position="325"/>
    </location>
</feature>
<keyword evidence="6 7" id="KW-0143">Chaperone</keyword>
<dbReference type="GO" id="GO:0000774">
    <property type="term" value="F:adenyl-nucleotide exchange factor activity"/>
    <property type="evidence" value="ECO:0007669"/>
    <property type="project" value="InterPro"/>
</dbReference>
<dbReference type="CDD" id="cd00446">
    <property type="entry name" value="GrpE"/>
    <property type="match status" value="1"/>
</dbReference>
<dbReference type="GO" id="GO:0051082">
    <property type="term" value="F:unfolded protein binding"/>
    <property type="evidence" value="ECO:0007669"/>
    <property type="project" value="TreeGrafter"/>
</dbReference>